<comment type="caution">
    <text evidence="2">The sequence shown here is derived from an EMBL/GenBank/DDBJ whole genome shotgun (WGS) entry which is preliminary data.</text>
</comment>
<feature type="region of interest" description="Disordered" evidence="1">
    <location>
        <begin position="226"/>
        <end position="257"/>
    </location>
</feature>
<dbReference type="EMBL" id="VSSQ01028056">
    <property type="protein sequence ID" value="MPM77604.1"/>
    <property type="molecule type" value="Genomic_DNA"/>
</dbReference>
<sequence>MIIVGIFQQISPLSAQLSQVKARETEVNKYKSKATNLEEIASSRQVDTFTEVDKVLPSHKPLLEVLTNLNNVAQSTQVVIENFSLNPGNLASDSTQVKKSSSGSAYDYLDLDFSVVGPLWKVQNFMTLIEQTTPISTITSISINRDITKDSNAEARANLILRSFYFTQPIKTTISSALPQVADSQRQILDEINQLIPNNLESQTEVIKGNRGNLFGLQDVTVQELQEQLGEETATPAAESNTSNPENNPPTESSPTP</sequence>
<organism evidence="2">
    <name type="scientific">bioreactor metagenome</name>
    <dbReference type="NCBI Taxonomy" id="1076179"/>
    <lineage>
        <taxon>unclassified sequences</taxon>
        <taxon>metagenomes</taxon>
        <taxon>ecological metagenomes</taxon>
    </lineage>
</organism>
<accession>A0A645CKZ1</accession>
<feature type="compositionally biased region" description="Low complexity" evidence="1">
    <location>
        <begin position="239"/>
        <end position="257"/>
    </location>
</feature>
<evidence type="ECO:0000313" key="2">
    <source>
        <dbReference type="EMBL" id="MPM77604.1"/>
    </source>
</evidence>
<protein>
    <submittedName>
        <fullName evidence="2">Uncharacterized protein</fullName>
    </submittedName>
</protein>
<name>A0A645CKZ1_9ZZZZ</name>
<dbReference type="AlphaFoldDB" id="A0A645CKZ1"/>
<dbReference type="Gene3D" id="3.30.70.60">
    <property type="match status" value="1"/>
</dbReference>
<reference evidence="2" key="1">
    <citation type="submission" date="2019-08" db="EMBL/GenBank/DDBJ databases">
        <authorList>
            <person name="Kucharzyk K."/>
            <person name="Murdoch R.W."/>
            <person name="Higgins S."/>
            <person name="Loffler F."/>
        </authorList>
    </citation>
    <scope>NUCLEOTIDE SEQUENCE</scope>
</reference>
<gene>
    <name evidence="2" type="ORF">SDC9_124610</name>
</gene>
<proteinExistence type="predicted"/>
<evidence type="ECO:0000256" key="1">
    <source>
        <dbReference type="SAM" id="MobiDB-lite"/>
    </source>
</evidence>
<dbReference type="InterPro" id="IPR014717">
    <property type="entry name" value="Transl_elong_EF1B/ribsomal_bS6"/>
</dbReference>